<gene>
    <name evidence="2" type="ORF">VTH8203_03882</name>
</gene>
<organism evidence="2 3">
    <name type="scientific">Vibrio thalassae</name>
    <dbReference type="NCBI Taxonomy" id="1243014"/>
    <lineage>
        <taxon>Bacteria</taxon>
        <taxon>Pseudomonadati</taxon>
        <taxon>Pseudomonadota</taxon>
        <taxon>Gammaproteobacteria</taxon>
        <taxon>Vibrionales</taxon>
        <taxon>Vibrionaceae</taxon>
        <taxon>Vibrio</taxon>
    </lineage>
</organism>
<dbReference type="EMBL" id="OANU01000107">
    <property type="protein sequence ID" value="SNX50228.1"/>
    <property type="molecule type" value="Genomic_DNA"/>
</dbReference>
<proteinExistence type="predicted"/>
<dbReference type="GO" id="GO:0010045">
    <property type="term" value="P:response to nickel cation"/>
    <property type="evidence" value="ECO:0007669"/>
    <property type="project" value="TreeGrafter"/>
</dbReference>
<keyword evidence="1" id="KW-1133">Transmembrane helix</keyword>
<feature type="transmembrane region" description="Helical" evidence="1">
    <location>
        <begin position="256"/>
        <end position="278"/>
    </location>
</feature>
<feature type="transmembrane region" description="Helical" evidence="1">
    <location>
        <begin position="63"/>
        <end position="82"/>
    </location>
</feature>
<dbReference type="GO" id="GO:0032025">
    <property type="term" value="P:response to cobalt ion"/>
    <property type="evidence" value="ECO:0007669"/>
    <property type="project" value="TreeGrafter"/>
</dbReference>
<sequence>MNSFKRWIQALTLVLIVVVFVTVMVGVIENIDSLRWAFVSIQRSLLEQLSDYLDIVDSGDWKALIITALCTFAYGFTHSLGPGHGKSAVMLLATSSTLSRWKLVWLSLLINMLQAAVTISIVLLANQFLSIGYRASIGWVASINQFVGAGMVVLGVVYLIKGCIKQKQPREPEASTVATWNFSNVVLYGLRPCSSTALIGLFSMLWFGWQLSLGLMLASFFGSFLSLSLVVVFGQSAWFKLESLLQHRYKNQEKQWIWGYVAVFAISSFYIMIGWLFWETSAVQMSPIL</sequence>
<evidence type="ECO:0000256" key="1">
    <source>
        <dbReference type="SAM" id="Phobius"/>
    </source>
</evidence>
<dbReference type="PANTHER" id="PTHR40659:SF1">
    <property type="entry name" value="NICKEL_COBALT EFFLUX SYSTEM RCNA"/>
    <property type="match status" value="1"/>
</dbReference>
<dbReference type="RefSeq" id="WP_096995179.1">
    <property type="nucleotide sequence ID" value="NZ_JBHSII010000011.1"/>
</dbReference>
<feature type="transmembrane region" description="Helical" evidence="1">
    <location>
        <begin position="103"/>
        <end position="125"/>
    </location>
</feature>
<keyword evidence="1" id="KW-0812">Transmembrane</keyword>
<feature type="transmembrane region" description="Helical" evidence="1">
    <location>
        <begin position="213"/>
        <end position="235"/>
    </location>
</feature>
<dbReference type="GO" id="GO:0015099">
    <property type="term" value="F:nickel cation transmembrane transporter activity"/>
    <property type="evidence" value="ECO:0007669"/>
    <property type="project" value="TreeGrafter"/>
</dbReference>
<dbReference type="OrthoDB" id="9812956at2"/>
<feature type="transmembrane region" description="Helical" evidence="1">
    <location>
        <begin position="185"/>
        <end position="207"/>
    </location>
</feature>
<evidence type="ECO:0008006" key="4">
    <source>
        <dbReference type="Google" id="ProtNLM"/>
    </source>
</evidence>
<dbReference type="GO" id="GO:0046583">
    <property type="term" value="F:monoatomic cation efflux transmembrane transporter activity"/>
    <property type="evidence" value="ECO:0007669"/>
    <property type="project" value="TreeGrafter"/>
</dbReference>
<dbReference type="GO" id="GO:0006824">
    <property type="term" value="P:cobalt ion transport"/>
    <property type="evidence" value="ECO:0007669"/>
    <property type="project" value="UniProtKB-KW"/>
</dbReference>
<keyword evidence="3" id="KW-1185">Reference proteome</keyword>
<dbReference type="AlphaFoldDB" id="A0A240ENK2"/>
<name>A0A240ENK2_9VIBR</name>
<dbReference type="Proteomes" id="UP000219336">
    <property type="component" value="Unassembled WGS sequence"/>
</dbReference>
<keyword evidence="1" id="KW-0472">Membrane</keyword>
<protein>
    <recommendedName>
        <fullName evidence="4">Nickel/cobalt efflux system</fullName>
    </recommendedName>
</protein>
<evidence type="ECO:0000313" key="2">
    <source>
        <dbReference type="EMBL" id="SNX50228.1"/>
    </source>
</evidence>
<accession>A0A240ENK2</accession>
<feature type="transmembrane region" description="Helical" evidence="1">
    <location>
        <begin position="7"/>
        <end position="28"/>
    </location>
</feature>
<dbReference type="PANTHER" id="PTHR40659">
    <property type="entry name" value="NICKEL/COBALT EFFLUX SYSTEM RCNA"/>
    <property type="match status" value="1"/>
</dbReference>
<dbReference type="GO" id="GO:0005886">
    <property type="term" value="C:plasma membrane"/>
    <property type="evidence" value="ECO:0007669"/>
    <property type="project" value="UniProtKB-SubCell"/>
</dbReference>
<feature type="transmembrane region" description="Helical" evidence="1">
    <location>
        <begin position="137"/>
        <end position="160"/>
    </location>
</feature>
<reference evidence="3" key="1">
    <citation type="submission" date="2016-06" db="EMBL/GenBank/DDBJ databases">
        <authorList>
            <person name="Rodrigo-Torres L."/>
            <person name="Arahal R.D."/>
            <person name="Lucena T."/>
        </authorList>
    </citation>
    <scope>NUCLEOTIDE SEQUENCE [LARGE SCALE GENOMIC DNA]</scope>
    <source>
        <strain evidence="3">CECT8203</strain>
    </source>
</reference>
<evidence type="ECO:0000313" key="3">
    <source>
        <dbReference type="Proteomes" id="UP000219336"/>
    </source>
</evidence>
<dbReference type="InterPro" id="IPR051224">
    <property type="entry name" value="NiCoT_RcnA"/>
</dbReference>